<feature type="domain" description="LamG-like jellyroll fold" evidence="4">
    <location>
        <begin position="308"/>
        <end position="439"/>
    </location>
</feature>
<dbReference type="InterPro" id="IPR006558">
    <property type="entry name" value="LamG-like"/>
</dbReference>
<dbReference type="STRING" id="1121895.GCA_000378485_02455"/>
<name>A0A0A2MBC8_9FLAO</name>
<proteinExistence type="predicted"/>
<dbReference type="GO" id="GO:0004553">
    <property type="term" value="F:hydrolase activity, hydrolyzing O-glycosyl compounds"/>
    <property type="evidence" value="ECO:0007669"/>
    <property type="project" value="UniProtKB-ARBA"/>
</dbReference>
<evidence type="ECO:0000313" key="5">
    <source>
        <dbReference type="EMBL" id="KGO85580.1"/>
    </source>
</evidence>
<dbReference type="Gene3D" id="2.60.120.200">
    <property type="match status" value="1"/>
</dbReference>
<dbReference type="EMBL" id="JRLX01000019">
    <property type="protein sequence ID" value="KGO85580.1"/>
    <property type="molecule type" value="Genomic_DNA"/>
</dbReference>
<comment type="caution">
    <text evidence="5">The sequence shown here is derived from an EMBL/GenBank/DDBJ whole genome shotgun (WGS) entry which is preliminary data.</text>
</comment>
<protein>
    <recommendedName>
        <fullName evidence="4">LamG-like jellyroll fold domain-containing protein</fullName>
    </recommendedName>
</protein>
<dbReference type="GO" id="GO:0005975">
    <property type="term" value="P:carbohydrate metabolic process"/>
    <property type="evidence" value="ECO:0007669"/>
    <property type="project" value="UniProtKB-ARBA"/>
</dbReference>
<accession>A0A0A2MBC8</accession>
<keyword evidence="2" id="KW-1015">Disulfide bond</keyword>
<evidence type="ECO:0000256" key="2">
    <source>
        <dbReference type="ARBA" id="ARBA00023157"/>
    </source>
</evidence>
<dbReference type="InterPro" id="IPR013320">
    <property type="entry name" value="ConA-like_dom_sf"/>
</dbReference>
<dbReference type="eggNOG" id="ENOG502Z9DW">
    <property type="taxonomic scope" value="Bacteria"/>
</dbReference>
<dbReference type="SMART" id="SM00560">
    <property type="entry name" value="LamGL"/>
    <property type="match status" value="1"/>
</dbReference>
<dbReference type="Proteomes" id="UP000030152">
    <property type="component" value="Unassembled WGS sequence"/>
</dbReference>
<organism evidence="5 6">
    <name type="scientific">Flavobacterium rivuli WB 3.3-2 = DSM 21788</name>
    <dbReference type="NCBI Taxonomy" id="1121895"/>
    <lineage>
        <taxon>Bacteria</taxon>
        <taxon>Pseudomonadati</taxon>
        <taxon>Bacteroidota</taxon>
        <taxon>Flavobacteriia</taxon>
        <taxon>Flavobacteriales</taxon>
        <taxon>Flavobacteriaceae</taxon>
        <taxon>Flavobacterium</taxon>
    </lineage>
</organism>
<evidence type="ECO:0000313" key="6">
    <source>
        <dbReference type="Proteomes" id="UP000030152"/>
    </source>
</evidence>
<evidence type="ECO:0000256" key="3">
    <source>
        <dbReference type="SAM" id="SignalP"/>
    </source>
</evidence>
<evidence type="ECO:0000259" key="4">
    <source>
        <dbReference type="SMART" id="SM00560"/>
    </source>
</evidence>
<evidence type="ECO:0000256" key="1">
    <source>
        <dbReference type="ARBA" id="ARBA00022729"/>
    </source>
</evidence>
<dbReference type="PROSITE" id="PS51257">
    <property type="entry name" value="PROKAR_LIPOPROTEIN"/>
    <property type="match status" value="1"/>
</dbReference>
<keyword evidence="6" id="KW-1185">Reference proteome</keyword>
<sequence>MKRITKIFCVFVVIITSAILYSCQDDALSETVTDALNQQSELTRLLTSISANGSNNASVIDSTDCFRIKLPVEVLANGQQITVADTTDYESVEDVFNDSTASYNHLGFVFPITIIYIDGTQQEVTSQAQYNNLVRTCNASSQFINSNCVSLSYPITVYGYNSSLQMENTYVVANNTQLYPILLNLGANEYYSINYPVTLNIAGQSLVVNNNTQLQLAINAAVANCRPTVPEVPETPTCGNPGILTDSLKIYIPFSGSVRDLKGGTVTAPTDTVFVADRNGNARCALSFNGGQALRVRASIANVIKDGDELSVSLWFKMQNTNPSNLEHLFTKGPNGTNGFDLSLYDLNKPRFGAQGGEVWDTNWGADAGLPTDTTNWHHLVLTLSANYEAKLYRDGVLQSTLQFTNGSIGNAMLDYYIGQGFTGYLDDLRVYKKVLTQANVQTLHELEGDCNTCLN</sequence>
<dbReference type="RefSeq" id="WP_020213622.1">
    <property type="nucleotide sequence ID" value="NZ_JRLX01000019.1"/>
</dbReference>
<dbReference type="SUPFAM" id="SSF49899">
    <property type="entry name" value="Concanavalin A-like lectins/glucanases"/>
    <property type="match status" value="1"/>
</dbReference>
<dbReference type="Pfam" id="PF13385">
    <property type="entry name" value="Laminin_G_3"/>
    <property type="match status" value="1"/>
</dbReference>
<reference evidence="5 6" key="1">
    <citation type="submission" date="2013-09" db="EMBL/GenBank/DDBJ databases">
        <authorList>
            <person name="Zeng Z."/>
            <person name="Chen C."/>
        </authorList>
    </citation>
    <scope>NUCLEOTIDE SEQUENCE [LARGE SCALE GENOMIC DNA]</scope>
    <source>
        <strain evidence="5 6">WB 3.3-2</strain>
    </source>
</reference>
<dbReference type="AlphaFoldDB" id="A0A0A2MBC8"/>
<feature type="signal peptide" evidence="3">
    <location>
        <begin position="1"/>
        <end position="22"/>
    </location>
</feature>
<feature type="chain" id="PRO_5001992093" description="LamG-like jellyroll fold domain-containing protein" evidence="3">
    <location>
        <begin position="23"/>
        <end position="456"/>
    </location>
</feature>
<keyword evidence="1 3" id="KW-0732">Signal</keyword>
<gene>
    <name evidence="5" type="ORF">Q765_15330</name>
</gene>